<evidence type="ECO:0000256" key="1">
    <source>
        <dbReference type="ARBA" id="ARBA00007606"/>
    </source>
</evidence>
<evidence type="ECO:0000259" key="3">
    <source>
        <dbReference type="Pfam" id="PF00139"/>
    </source>
</evidence>
<dbReference type="Gene3D" id="2.60.120.200">
    <property type="match status" value="1"/>
</dbReference>
<dbReference type="PROSITE" id="PS00307">
    <property type="entry name" value="LECTIN_LEGUME_BETA"/>
    <property type="match status" value="1"/>
</dbReference>
<keyword evidence="2" id="KW-0430">Lectin</keyword>
<evidence type="ECO:0000313" key="5">
    <source>
        <dbReference type="Proteomes" id="UP001341840"/>
    </source>
</evidence>
<dbReference type="PANTHER" id="PTHR32401">
    <property type="entry name" value="CONCANAVALIN A-LIKE LECTIN FAMILY PROTEIN"/>
    <property type="match status" value="1"/>
</dbReference>
<gene>
    <name evidence="4" type="ORF">PIB30_001932</name>
</gene>
<name>A0ABU6XZI1_9FABA</name>
<feature type="domain" description="Legume lectin" evidence="3">
    <location>
        <begin position="38"/>
        <end position="266"/>
    </location>
</feature>
<comment type="similarity">
    <text evidence="1">Belongs to the leguminous lectin family.</text>
</comment>
<dbReference type="InterPro" id="IPR001220">
    <property type="entry name" value="Legume_lectin_dom"/>
</dbReference>
<dbReference type="Proteomes" id="UP001341840">
    <property type="component" value="Unassembled WGS sequence"/>
</dbReference>
<dbReference type="InterPro" id="IPR013320">
    <property type="entry name" value="ConA-like_dom_sf"/>
</dbReference>
<dbReference type="InterPro" id="IPR019825">
    <property type="entry name" value="Lectin_legB_Mn/Ca_BS"/>
</dbReference>
<proteinExistence type="inferred from homology"/>
<reference evidence="4 5" key="1">
    <citation type="journal article" date="2023" name="Plants (Basel)">
        <title>Bridging the Gap: Combining Genomics and Transcriptomics Approaches to Understand Stylosanthes scabra, an Orphan Legume from the Brazilian Caatinga.</title>
        <authorList>
            <person name="Ferreira-Neto J.R.C."/>
            <person name="da Silva M.D."/>
            <person name="Binneck E."/>
            <person name="de Melo N.F."/>
            <person name="da Silva R.H."/>
            <person name="de Melo A.L.T.M."/>
            <person name="Pandolfi V."/>
            <person name="Bustamante F.O."/>
            <person name="Brasileiro-Vidal A.C."/>
            <person name="Benko-Iseppon A.M."/>
        </authorList>
    </citation>
    <scope>NUCLEOTIDE SEQUENCE [LARGE SCALE GENOMIC DNA]</scope>
    <source>
        <tissue evidence="4">Leaves</tissue>
    </source>
</reference>
<dbReference type="PANTHER" id="PTHR32401:SF47">
    <property type="entry name" value="LEGUME LECTIN DOMAIN-CONTAINING PROTEIN"/>
    <property type="match status" value="1"/>
</dbReference>
<dbReference type="Pfam" id="PF00139">
    <property type="entry name" value="Lectin_legB"/>
    <property type="match status" value="1"/>
</dbReference>
<dbReference type="CDD" id="cd06899">
    <property type="entry name" value="lectin_legume_LecRK_Arcelin_ConA"/>
    <property type="match status" value="1"/>
</dbReference>
<evidence type="ECO:0000256" key="2">
    <source>
        <dbReference type="ARBA" id="ARBA00022734"/>
    </source>
</evidence>
<evidence type="ECO:0000313" key="4">
    <source>
        <dbReference type="EMBL" id="MED6203687.1"/>
    </source>
</evidence>
<keyword evidence="5" id="KW-1185">Reference proteome</keyword>
<dbReference type="InterPro" id="IPR050258">
    <property type="entry name" value="Leguminous_Lectin"/>
</dbReference>
<dbReference type="SUPFAM" id="SSF49899">
    <property type="entry name" value="Concanavalin A-like lectins/glucanases"/>
    <property type="match status" value="1"/>
</dbReference>
<dbReference type="PIRSF" id="PIRSF002690">
    <property type="entry name" value="L-type_lectin_plant"/>
    <property type="match status" value="1"/>
</dbReference>
<accession>A0ABU6XZI1</accession>
<comment type="caution">
    <text evidence="4">The sequence shown here is derived from an EMBL/GenBank/DDBJ whole genome shotgun (WGS) entry which is preliminary data.</text>
</comment>
<sequence>MAISKKPYSSSSSSTLPLVLTFITFYFLQVVTSLTYSTTFTYDRFDSDTDLLSQGNAVFSPNAALELTKEQNGIPQPGSVGRTFSTFPIELHMSGKVATISTSFVLNISQPNSTATPADGITFFLSPISNLPPRSGGGFLGLFSNQTNSSSTTPIVAVEFDTYPNLDIGDPNYKHIGINVNSIKSSVTSRWNWQNGEPLNVTITYDPSVKRLRVVASYPNGNNRVDLGYGIDLGSVLPEQVYSGFSGSTGKYAEVNHVNSWTFNSTLVV</sequence>
<protein>
    <recommendedName>
        <fullName evidence="3">Legume lectin domain-containing protein</fullName>
    </recommendedName>
</protein>
<dbReference type="InterPro" id="IPR016363">
    <property type="entry name" value="L-lectin"/>
</dbReference>
<dbReference type="EMBL" id="JASCZI010241659">
    <property type="protein sequence ID" value="MED6203687.1"/>
    <property type="molecule type" value="Genomic_DNA"/>
</dbReference>
<organism evidence="4 5">
    <name type="scientific">Stylosanthes scabra</name>
    <dbReference type="NCBI Taxonomy" id="79078"/>
    <lineage>
        <taxon>Eukaryota</taxon>
        <taxon>Viridiplantae</taxon>
        <taxon>Streptophyta</taxon>
        <taxon>Embryophyta</taxon>
        <taxon>Tracheophyta</taxon>
        <taxon>Spermatophyta</taxon>
        <taxon>Magnoliopsida</taxon>
        <taxon>eudicotyledons</taxon>
        <taxon>Gunneridae</taxon>
        <taxon>Pentapetalae</taxon>
        <taxon>rosids</taxon>
        <taxon>fabids</taxon>
        <taxon>Fabales</taxon>
        <taxon>Fabaceae</taxon>
        <taxon>Papilionoideae</taxon>
        <taxon>50 kb inversion clade</taxon>
        <taxon>dalbergioids sensu lato</taxon>
        <taxon>Dalbergieae</taxon>
        <taxon>Pterocarpus clade</taxon>
        <taxon>Stylosanthes</taxon>
    </lineage>
</organism>